<dbReference type="EMBL" id="CP000493">
    <property type="protein sequence ID" value="ABM79988.1"/>
    <property type="molecule type" value="Genomic_DNA"/>
</dbReference>
<organism evidence="2 3">
    <name type="scientific">Hyperthermus butylicus (strain DSM 5456 / JCM 9403 / PLM1-5)</name>
    <dbReference type="NCBI Taxonomy" id="415426"/>
    <lineage>
        <taxon>Archaea</taxon>
        <taxon>Thermoproteota</taxon>
        <taxon>Thermoprotei</taxon>
        <taxon>Desulfurococcales</taxon>
        <taxon>Pyrodictiaceae</taxon>
        <taxon>Hyperthermus</taxon>
    </lineage>
</organism>
<evidence type="ECO:0000313" key="2">
    <source>
        <dbReference type="EMBL" id="ABM79988.1"/>
    </source>
</evidence>
<reference evidence="2 3" key="1">
    <citation type="journal article" date="2007" name="Archaea">
        <title>The genome of Hyperthermus butylicus: a sulfur-reducing, peptide fermenting, neutrophilic Crenarchaeote growing up to 108 degrees C.</title>
        <authorList>
            <person name="Brugger K."/>
            <person name="Chen L."/>
            <person name="Stark M."/>
            <person name="Zibat A."/>
            <person name="Redder P."/>
            <person name="Ruepp A."/>
            <person name="Awayez M."/>
            <person name="She Q."/>
            <person name="Garrett R.A."/>
            <person name="Klenk H.P."/>
        </authorList>
    </citation>
    <scope>NUCLEOTIDE SEQUENCE [LARGE SCALE GENOMIC DNA]</scope>
    <source>
        <strain evidence="3">DSM 5456 / JCM 9403 / PLM1-5</strain>
    </source>
</reference>
<dbReference type="EnsemblBacteria" id="ABM79988">
    <property type="protein sequence ID" value="ABM79988"/>
    <property type="gene ID" value="Hbut_0113"/>
</dbReference>
<evidence type="ECO:0000313" key="3">
    <source>
        <dbReference type="Proteomes" id="UP000002593"/>
    </source>
</evidence>
<dbReference type="STRING" id="415426.Hbut_0113"/>
<dbReference type="OrthoDB" id="10138at2157"/>
<name>A2BJ27_HYPBU</name>
<dbReference type="InterPro" id="IPR036052">
    <property type="entry name" value="TrpB-like_PALP_sf"/>
</dbReference>
<dbReference type="Gene3D" id="3.40.50.1100">
    <property type="match status" value="2"/>
</dbReference>
<dbReference type="InterPro" id="IPR001926">
    <property type="entry name" value="TrpB-like_PALP"/>
</dbReference>
<accession>A2BJ27</accession>
<gene>
    <name evidence="2" type="ordered locus">Hbut_0113</name>
</gene>
<dbReference type="SUPFAM" id="SSF53686">
    <property type="entry name" value="Tryptophan synthase beta subunit-like PLP-dependent enzymes"/>
    <property type="match status" value="1"/>
</dbReference>
<proteinExistence type="predicted"/>
<evidence type="ECO:0000259" key="1">
    <source>
        <dbReference type="Pfam" id="PF00291"/>
    </source>
</evidence>
<dbReference type="RefSeq" id="WP_011821305.1">
    <property type="nucleotide sequence ID" value="NC_008818.1"/>
</dbReference>
<dbReference type="GeneID" id="4781329"/>
<keyword evidence="3" id="KW-1185">Reference proteome</keyword>
<dbReference type="Proteomes" id="UP000002593">
    <property type="component" value="Chromosome"/>
</dbReference>
<dbReference type="KEGG" id="hbu:Hbut_0113"/>
<dbReference type="CDD" id="cd01561">
    <property type="entry name" value="CBS_like"/>
    <property type="match status" value="1"/>
</dbReference>
<dbReference type="PANTHER" id="PTHR10314">
    <property type="entry name" value="CYSTATHIONINE BETA-SYNTHASE"/>
    <property type="match status" value="1"/>
</dbReference>
<dbReference type="Pfam" id="PF00291">
    <property type="entry name" value="PALP"/>
    <property type="match status" value="1"/>
</dbReference>
<protein>
    <submittedName>
        <fullName evidence="2">Cysteine synthase</fullName>
    </submittedName>
</protein>
<dbReference type="InterPro" id="IPR050214">
    <property type="entry name" value="Cys_Synth/Cystath_Beta-Synth"/>
</dbReference>
<feature type="domain" description="Tryptophan synthase beta chain-like PALP" evidence="1">
    <location>
        <begin position="24"/>
        <end position="298"/>
    </location>
</feature>
<dbReference type="AlphaFoldDB" id="A2BJ27"/>
<dbReference type="HOGENOM" id="CLU_021018_1_0_2"/>
<dbReference type="eggNOG" id="arCOG01430">
    <property type="taxonomic scope" value="Archaea"/>
</dbReference>
<sequence length="326" mass="34761">MVLASKPSSREELLQAIERLSRIVGGTPTKCFTLGSYRFCVKLEYVNPAGSHKDRIALYMIKGAIESGAVDPGGCVAEVSSGNTATSVAWIAHLLGLRSVLFVEKTASAVKKKLIRMFGGEIVEVTTEGSGRERAREEIAQMGCFFLDQMANEMNHLAHYETTASELLSQVKHVDAFVMGVGTAGTVTGVGRRLKETLGNTLNVAVTPKGSALAGGRGEDHIEGLVSDFVPDIYSRYSRYVDRVVEVSSSEAIIGIAALLRATGLLAGPSTGAAFVAATRLVECGALDRGSTIVIVAADHLSRYPDIIAKIKPHSPQVDELLKAWQ</sequence>